<comment type="caution">
    <text evidence="1">The sequence shown here is derived from an EMBL/GenBank/DDBJ whole genome shotgun (WGS) entry which is preliminary data.</text>
</comment>
<reference evidence="2" key="1">
    <citation type="journal article" date="2022" name="Nat. Commun.">
        <title>Chromosome evolution and the genetic basis of agronomically important traits in greater yam.</title>
        <authorList>
            <person name="Bredeson J.V."/>
            <person name="Lyons J.B."/>
            <person name="Oniyinde I.O."/>
            <person name="Okereke N.R."/>
            <person name="Kolade O."/>
            <person name="Nnabue I."/>
            <person name="Nwadili C.O."/>
            <person name="Hribova E."/>
            <person name="Parker M."/>
            <person name="Nwogha J."/>
            <person name="Shu S."/>
            <person name="Carlson J."/>
            <person name="Kariba R."/>
            <person name="Muthemba S."/>
            <person name="Knop K."/>
            <person name="Barton G.J."/>
            <person name="Sherwood A.V."/>
            <person name="Lopez-Montes A."/>
            <person name="Asiedu R."/>
            <person name="Jamnadass R."/>
            <person name="Muchugi A."/>
            <person name="Goodstein D."/>
            <person name="Egesi C.N."/>
            <person name="Featherston J."/>
            <person name="Asfaw A."/>
            <person name="Simpson G.G."/>
            <person name="Dolezel J."/>
            <person name="Hendre P.S."/>
            <person name="Van Deynze A."/>
            <person name="Kumar P.L."/>
            <person name="Obidiegwu J.E."/>
            <person name="Bhattacharjee R."/>
            <person name="Rokhsar D.S."/>
        </authorList>
    </citation>
    <scope>NUCLEOTIDE SEQUENCE [LARGE SCALE GENOMIC DNA]</scope>
    <source>
        <strain evidence="2">cv. TDa95/00328</strain>
    </source>
</reference>
<keyword evidence="1" id="KW-0808">Transferase</keyword>
<dbReference type="Proteomes" id="UP000827976">
    <property type="component" value="Chromosome 15"/>
</dbReference>
<evidence type="ECO:0000313" key="2">
    <source>
        <dbReference type="Proteomes" id="UP000827976"/>
    </source>
</evidence>
<evidence type="ECO:0000313" key="1">
    <source>
        <dbReference type="EMBL" id="KAH7660852.1"/>
    </source>
</evidence>
<proteinExistence type="predicted"/>
<name>A0ACB7UK42_DIOAL</name>
<dbReference type="EMBL" id="CM037025">
    <property type="protein sequence ID" value="KAH7660852.1"/>
    <property type="molecule type" value="Genomic_DNA"/>
</dbReference>
<gene>
    <name evidence="1" type="ORF">IHE45_15G022400</name>
</gene>
<sequence>MLMFVGSLSLSLHIYLFFPQVTYTPIHLFLELKSRMISPTVMARLGTQLVFFLVIFHASIATDTLNPNQPLHDGQTIVSAKETFALGFFSPGESKNRYVGIWYHKLPGGQATTVVWVANRRGPLSGTNGSLELNVNGTLTINSMMFLPMPTVALTNPVAQLLDDGNFVIREANSSEFFWQSFDYPTDTFLSGMKLGWDLRIGLNRNLTSWRSKDDPSPGSNVLSIDLERTPQVNLWSGSTKKWRSGPWTGIKFSNLEQQPRTYSLRFGFVNNKDEVYYMYNTTGTQIVCRSIVDQSGMTKNFVWIESTGMWNNILNYPMNECQEYSRCGPYGVCDVDVWPICRCLQGFKPKSPQEWPLMDASSGCDRLTAIDCKNRSDGFMTVTLAALPETSNAIIYTNISQDECRGRCLKNCSCTAYATANISSAGLGCVIWVTELIDLRMSTHPTQDVFVRLAAADLASISNTSSKKSQSKSVVWIIVFSMVALIIPLIYFCSWGKKKMIHQGVRGNGEFELAQLQWSTLMEATHNFAKTNILGKGGFGLVYKGKLAEGRDIAVKRLSRNSTQGIDEFENEVTFIAKLQHRNLVRLLGYCIKGDEKILVYEYMPNGSLDAFLFDKEKGDHLDWQTRFHIIEGIARGLLYLHQDSRLRIIHRDLKASNILLDIEMNPKISDFGLARNFGDRETMIKTRKVVGTYGYMAPEYALDGVFSMKSDVFSFGVLILEIISGQRNRVFLSDPHLYLLGKAWRLWNDGKVLDLLDPLIGNSFSVTQVMRCINIGLLCVQEKLEDRPIMSSVVIMLGNDNAPLLEPKEPGFKAIFSTKYDEALNQNELRTFNDITLTEQTGR</sequence>
<organism evidence="1 2">
    <name type="scientific">Dioscorea alata</name>
    <name type="common">Purple yam</name>
    <dbReference type="NCBI Taxonomy" id="55571"/>
    <lineage>
        <taxon>Eukaryota</taxon>
        <taxon>Viridiplantae</taxon>
        <taxon>Streptophyta</taxon>
        <taxon>Embryophyta</taxon>
        <taxon>Tracheophyta</taxon>
        <taxon>Spermatophyta</taxon>
        <taxon>Magnoliopsida</taxon>
        <taxon>Liliopsida</taxon>
        <taxon>Dioscoreales</taxon>
        <taxon>Dioscoreaceae</taxon>
        <taxon>Dioscorea</taxon>
    </lineage>
</organism>
<keyword evidence="2" id="KW-1185">Reference proteome</keyword>
<accession>A0ACB7UK42</accession>
<protein>
    <submittedName>
        <fullName evidence="1">S-receptor-like serine/threonine-protein kinase protein</fullName>
        <ecNumber evidence="1">2.7.11.1</ecNumber>
    </submittedName>
</protein>
<dbReference type="EC" id="2.7.11.1" evidence="1"/>